<sequence length="253" mass="27671">MESTLRNSSSHRSAVDGGPGDSSRWWPVTHSVPRSGGSSGPGSSSAWARPVRISSENSILPAGALGPSGTGSGLSLIPEQQPCLVTHCKPTMSLGPPKFQAVDEEDEEEEEESLDSVKALTAKLQLQTRRPSYLEWTARVQSQAWHRAQAKPGAGGPGAICGFDSMDSALEWLRQELREMQAQDRQLAGQLLRLRAQLHRLKVDQACHQHQELLDEAELELELEPWAGLALAPSLRHLGLTRMNISTRRFTLC</sequence>
<reference evidence="3" key="1">
    <citation type="submission" date="2025-08" db="UniProtKB">
        <authorList>
            <consortium name="Ensembl"/>
        </authorList>
    </citation>
    <scope>IDENTIFICATION</scope>
</reference>
<dbReference type="AlphaFoldDB" id="A0A8D2KEC8"/>
<protein>
    <submittedName>
        <fullName evidence="3">Family with sequence similarity 167 member B</fullName>
    </submittedName>
</protein>
<reference evidence="3" key="2">
    <citation type="submission" date="2025-09" db="UniProtKB">
        <authorList>
            <consortium name="Ensembl"/>
        </authorList>
    </citation>
    <scope>IDENTIFICATION</scope>
</reference>
<gene>
    <name evidence="3" type="primary">FAM167B</name>
</gene>
<evidence type="ECO:0000313" key="4">
    <source>
        <dbReference type="Proteomes" id="UP000694417"/>
    </source>
</evidence>
<proteinExistence type="inferred from homology"/>
<dbReference type="Proteomes" id="UP000694417">
    <property type="component" value="Unplaced"/>
</dbReference>
<dbReference type="Pfam" id="PF11652">
    <property type="entry name" value="FAM167"/>
    <property type="match status" value="1"/>
</dbReference>
<accession>A0A8D2KEC8</accession>
<evidence type="ECO:0000256" key="1">
    <source>
        <dbReference type="ARBA" id="ARBA00005489"/>
    </source>
</evidence>
<dbReference type="PANTHER" id="PTHR32289">
    <property type="entry name" value="PROTEIN FAM167A"/>
    <property type="match status" value="1"/>
</dbReference>
<comment type="similarity">
    <text evidence="1">Belongs to the FAM167 (SEC) family.</text>
</comment>
<name>A0A8D2KEC8_UROPR</name>
<dbReference type="Ensembl" id="ENSUPAT00010007516.1">
    <property type="protein sequence ID" value="ENSUPAP00010006583.1"/>
    <property type="gene ID" value="ENSUPAG00010005273.1"/>
</dbReference>
<dbReference type="InterPro" id="IPR051771">
    <property type="entry name" value="FAM167_domain"/>
</dbReference>
<dbReference type="GeneTree" id="ENSGT00940000159693"/>
<feature type="compositionally biased region" description="Polar residues" evidence="2">
    <location>
        <begin position="1"/>
        <end position="12"/>
    </location>
</feature>
<evidence type="ECO:0000313" key="3">
    <source>
        <dbReference type="Ensembl" id="ENSUPAP00010006583.1"/>
    </source>
</evidence>
<dbReference type="InterPro" id="IPR024280">
    <property type="entry name" value="FAM167"/>
</dbReference>
<evidence type="ECO:0000256" key="2">
    <source>
        <dbReference type="SAM" id="MobiDB-lite"/>
    </source>
</evidence>
<keyword evidence="4" id="KW-1185">Reference proteome</keyword>
<feature type="region of interest" description="Disordered" evidence="2">
    <location>
        <begin position="1"/>
        <end position="50"/>
    </location>
</feature>
<organism evidence="3 4">
    <name type="scientific">Urocitellus parryii</name>
    <name type="common">Arctic ground squirrel</name>
    <name type="synonym">Spermophilus parryii</name>
    <dbReference type="NCBI Taxonomy" id="9999"/>
    <lineage>
        <taxon>Eukaryota</taxon>
        <taxon>Metazoa</taxon>
        <taxon>Chordata</taxon>
        <taxon>Craniata</taxon>
        <taxon>Vertebrata</taxon>
        <taxon>Euteleostomi</taxon>
        <taxon>Mammalia</taxon>
        <taxon>Eutheria</taxon>
        <taxon>Euarchontoglires</taxon>
        <taxon>Glires</taxon>
        <taxon>Rodentia</taxon>
        <taxon>Sciuromorpha</taxon>
        <taxon>Sciuridae</taxon>
        <taxon>Xerinae</taxon>
        <taxon>Marmotini</taxon>
        <taxon>Urocitellus</taxon>
    </lineage>
</organism>
<dbReference type="PANTHER" id="PTHR32289:SF4">
    <property type="entry name" value="PROTEIN FAM167B"/>
    <property type="match status" value="1"/>
</dbReference>